<feature type="chain" id="PRO_5039608702" evidence="1">
    <location>
        <begin position="21"/>
        <end position="411"/>
    </location>
</feature>
<protein>
    <submittedName>
        <fullName evidence="2">Porin</fullName>
    </submittedName>
</protein>
<dbReference type="Proteomes" id="UP000824112">
    <property type="component" value="Unassembled WGS sequence"/>
</dbReference>
<dbReference type="AlphaFoldDB" id="A0A9D1M636"/>
<dbReference type="InterPro" id="IPR023614">
    <property type="entry name" value="Porin_dom_sf"/>
</dbReference>
<dbReference type="InterPro" id="IPR010870">
    <property type="entry name" value="Porin_O/P"/>
</dbReference>
<reference evidence="2" key="1">
    <citation type="submission" date="2020-10" db="EMBL/GenBank/DDBJ databases">
        <authorList>
            <person name="Gilroy R."/>
        </authorList>
    </citation>
    <scope>NUCLEOTIDE SEQUENCE</scope>
    <source>
        <strain evidence="2">CHK158-818</strain>
    </source>
</reference>
<dbReference type="Gene3D" id="2.40.160.10">
    <property type="entry name" value="Porin"/>
    <property type="match status" value="1"/>
</dbReference>
<dbReference type="SUPFAM" id="SSF56935">
    <property type="entry name" value="Porins"/>
    <property type="match status" value="1"/>
</dbReference>
<reference evidence="2" key="2">
    <citation type="journal article" date="2021" name="PeerJ">
        <title>Extensive microbial diversity within the chicken gut microbiome revealed by metagenomics and culture.</title>
        <authorList>
            <person name="Gilroy R."/>
            <person name="Ravi A."/>
            <person name="Getino M."/>
            <person name="Pursley I."/>
            <person name="Horton D.L."/>
            <person name="Alikhan N.F."/>
            <person name="Baker D."/>
            <person name="Gharbi K."/>
            <person name="Hall N."/>
            <person name="Watson M."/>
            <person name="Adriaenssens E.M."/>
            <person name="Foster-Nyarko E."/>
            <person name="Jarju S."/>
            <person name="Secka A."/>
            <person name="Antonio M."/>
            <person name="Oren A."/>
            <person name="Chaudhuri R.R."/>
            <person name="La Ragione R."/>
            <person name="Hildebrand F."/>
            <person name="Pallen M.J."/>
        </authorList>
    </citation>
    <scope>NUCLEOTIDE SEQUENCE</scope>
    <source>
        <strain evidence="2">CHK158-818</strain>
    </source>
</reference>
<keyword evidence="1" id="KW-0732">Signal</keyword>
<sequence length="411" mass="46231">MKIIKLLCLPMFFAVTNVSAQVKHDQPYVSDKYVESDVVSLAGKKGFTFSTKAGDFLFKPYSLVQTSVKFNYYDDEGIDLADQDRVANSGFEVGNAILGFSGKAFNIVTFNLAVNAAKTGSSLLQQAWFDINMRDELRVRVGKFKTPFSQAYLVTLGETLFPVLPTSLTTAVNINESINSVNPNVGTGFDLGVQLHGLLKNKWDYRIGIFNGTGSDVNMAKKTMSDDLHIPSLLYAGRLAYMPKGALPSYQGDPDDLTNDKVSYAASVSYNVEANWESSNDLRLGVEYTRLINRLYLSAEAYAMQMKFTKRQKVEEPYWFLGGYVQAGYFVTRKLQPVVRYDYMDRNSTREKGSINMPAVGLNWYAYRSNLKLQAMYQYTGRWGHADQDSRDRDDLGLAMHCAVVMMQFSF</sequence>
<dbReference type="EMBL" id="DVNA01000038">
    <property type="protein sequence ID" value="HIU54505.1"/>
    <property type="molecule type" value="Genomic_DNA"/>
</dbReference>
<comment type="caution">
    <text evidence="2">The sequence shown here is derived from an EMBL/GenBank/DDBJ whole genome shotgun (WGS) entry which is preliminary data.</text>
</comment>
<evidence type="ECO:0000256" key="1">
    <source>
        <dbReference type="SAM" id="SignalP"/>
    </source>
</evidence>
<proteinExistence type="predicted"/>
<evidence type="ECO:0000313" key="3">
    <source>
        <dbReference type="Proteomes" id="UP000824112"/>
    </source>
</evidence>
<feature type="signal peptide" evidence="1">
    <location>
        <begin position="1"/>
        <end position="20"/>
    </location>
</feature>
<name>A0A9D1M636_9BACT</name>
<evidence type="ECO:0000313" key="2">
    <source>
        <dbReference type="EMBL" id="HIU54505.1"/>
    </source>
</evidence>
<organism evidence="2 3">
    <name type="scientific">Candidatus Gallibacteroides avistercoris</name>
    <dbReference type="NCBI Taxonomy" id="2840833"/>
    <lineage>
        <taxon>Bacteria</taxon>
        <taxon>Pseudomonadati</taxon>
        <taxon>Bacteroidota</taxon>
        <taxon>Bacteroidia</taxon>
        <taxon>Bacteroidales</taxon>
        <taxon>Bacteroidaceae</taxon>
        <taxon>Bacteroidaceae incertae sedis</taxon>
        <taxon>Candidatus Gallibacteroides</taxon>
    </lineage>
</organism>
<gene>
    <name evidence="2" type="ORF">IAB03_01705</name>
</gene>
<dbReference type="Pfam" id="PF07396">
    <property type="entry name" value="Porin_O_P"/>
    <property type="match status" value="1"/>
</dbReference>
<accession>A0A9D1M636</accession>